<reference evidence="4" key="1">
    <citation type="submission" date="2016-06" db="EMBL/GenBank/DDBJ databases">
        <authorList>
            <person name="Varghese N."/>
            <person name="Submissions Spin"/>
        </authorList>
    </citation>
    <scope>NUCLEOTIDE SEQUENCE [LARGE SCALE GENOMIC DNA]</scope>
    <source>
        <strain evidence="4">DSM 43168</strain>
    </source>
</reference>
<sequence length="61" mass="6282">MIRLLLATTAAVLAVAVPAGHGTASTPNLEPETGWGAPAGHTIEPMDETGWGLPPAPQRQR</sequence>
<keyword evidence="4" id="KW-1185">Reference proteome</keyword>
<dbReference type="EMBL" id="FMCT01000017">
    <property type="protein sequence ID" value="SCF47994.1"/>
    <property type="molecule type" value="Genomic_DNA"/>
</dbReference>
<evidence type="ECO:0000313" key="3">
    <source>
        <dbReference type="EMBL" id="SCF47994.1"/>
    </source>
</evidence>
<dbReference type="RefSeq" id="WP_074478492.1">
    <property type="nucleotide sequence ID" value="NZ_CP191867.1"/>
</dbReference>
<feature type="region of interest" description="Disordered" evidence="1">
    <location>
        <begin position="21"/>
        <end position="61"/>
    </location>
</feature>
<evidence type="ECO:0000256" key="2">
    <source>
        <dbReference type="SAM" id="SignalP"/>
    </source>
</evidence>
<proteinExistence type="predicted"/>
<organism evidence="3 4">
    <name type="scientific">Micromonospora carbonacea</name>
    <dbReference type="NCBI Taxonomy" id="47853"/>
    <lineage>
        <taxon>Bacteria</taxon>
        <taxon>Bacillati</taxon>
        <taxon>Actinomycetota</taxon>
        <taxon>Actinomycetes</taxon>
        <taxon>Micromonosporales</taxon>
        <taxon>Micromonosporaceae</taxon>
        <taxon>Micromonospora</taxon>
    </lineage>
</organism>
<gene>
    <name evidence="3" type="ORF">GA0070563_117113</name>
</gene>
<feature type="chain" id="PRO_5039125367" evidence="2">
    <location>
        <begin position="20"/>
        <end position="61"/>
    </location>
</feature>
<evidence type="ECO:0000256" key="1">
    <source>
        <dbReference type="SAM" id="MobiDB-lite"/>
    </source>
</evidence>
<evidence type="ECO:0000313" key="4">
    <source>
        <dbReference type="Proteomes" id="UP000183585"/>
    </source>
</evidence>
<protein>
    <submittedName>
        <fullName evidence="3">Uncharacterized protein</fullName>
    </submittedName>
</protein>
<feature type="signal peptide" evidence="2">
    <location>
        <begin position="1"/>
        <end position="19"/>
    </location>
</feature>
<accession>A0A1C5ASI5</accession>
<keyword evidence="2" id="KW-0732">Signal</keyword>
<name>A0A1C5ASI5_9ACTN</name>
<dbReference type="AlphaFoldDB" id="A0A1C5ASI5"/>
<dbReference type="Proteomes" id="UP000183585">
    <property type="component" value="Unassembled WGS sequence"/>
</dbReference>